<dbReference type="Pfam" id="PF00831">
    <property type="entry name" value="Ribosomal_L29"/>
    <property type="match status" value="1"/>
</dbReference>
<dbReference type="RefSeq" id="WP_265722416.1">
    <property type="nucleotide sequence ID" value="NZ_JAPIVK010000023.1"/>
</dbReference>
<comment type="caution">
    <text evidence="6">The sequence shown here is derived from an EMBL/GenBank/DDBJ whole genome shotgun (WGS) entry which is preliminary data.</text>
</comment>
<evidence type="ECO:0000313" key="6">
    <source>
        <dbReference type="EMBL" id="MFD2308865.1"/>
    </source>
</evidence>
<keyword evidence="3 5" id="KW-0687">Ribonucleoprotein</keyword>
<dbReference type="HAMAP" id="MF_00374">
    <property type="entry name" value="Ribosomal_uL29"/>
    <property type="match status" value="1"/>
</dbReference>
<comment type="similarity">
    <text evidence="1 5">Belongs to the universal ribosomal protein uL29 family.</text>
</comment>
<evidence type="ECO:0000256" key="2">
    <source>
        <dbReference type="ARBA" id="ARBA00022980"/>
    </source>
</evidence>
<dbReference type="NCBIfam" id="TIGR00012">
    <property type="entry name" value="L29"/>
    <property type="match status" value="1"/>
</dbReference>
<accession>A0ABW5E885</accession>
<organism evidence="6 7">
    <name type="scientific">Microbulbifer halophilus</name>
    <dbReference type="NCBI Taxonomy" id="453963"/>
    <lineage>
        <taxon>Bacteria</taxon>
        <taxon>Pseudomonadati</taxon>
        <taxon>Pseudomonadota</taxon>
        <taxon>Gammaproteobacteria</taxon>
        <taxon>Cellvibrionales</taxon>
        <taxon>Microbulbiferaceae</taxon>
        <taxon>Microbulbifer</taxon>
    </lineage>
</organism>
<dbReference type="GO" id="GO:0005840">
    <property type="term" value="C:ribosome"/>
    <property type="evidence" value="ECO:0007669"/>
    <property type="project" value="UniProtKB-KW"/>
</dbReference>
<name>A0ABW5E885_9GAMM</name>
<evidence type="ECO:0000256" key="3">
    <source>
        <dbReference type="ARBA" id="ARBA00023274"/>
    </source>
</evidence>
<evidence type="ECO:0000313" key="7">
    <source>
        <dbReference type="Proteomes" id="UP001597425"/>
    </source>
</evidence>
<dbReference type="CDD" id="cd00427">
    <property type="entry name" value="Ribosomal_L29_HIP"/>
    <property type="match status" value="1"/>
</dbReference>
<dbReference type="PANTHER" id="PTHR10916">
    <property type="entry name" value="60S RIBOSOMAL PROTEIN L35/50S RIBOSOMAL PROTEIN L29"/>
    <property type="match status" value="1"/>
</dbReference>
<dbReference type="InterPro" id="IPR050063">
    <property type="entry name" value="Ribosomal_protein_uL29"/>
</dbReference>
<dbReference type="EMBL" id="JBHUJD010000001">
    <property type="protein sequence ID" value="MFD2308865.1"/>
    <property type="molecule type" value="Genomic_DNA"/>
</dbReference>
<dbReference type="PROSITE" id="PS00579">
    <property type="entry name" value="RIBOSOMAL_L29"/>
    <property type="match status" value="1"/>
</dbReference>
<evidence type="ECO:0000256" key="5">
    <source>
        <dbReference type="HAMAP-Rule" id="MF_00374"/>
    </source>
</evidence>
<keyword evidence="7" id="KW-1185">Reference proteome</keyword>
<dbReference type="SUPFAM" id="SSF46561">
    <property type="entry name" value="Ribosomal protein L29 (L29p)"/>
    <property type="match status" value="1"/>
</dbReference>
<sequence length="68" mass="7852">MKTADLREKSVEELNQELLNQLEAQFKLRMQKSTGQLTQTHLLKQTRRDIARIKTVLTERAAQETAGN</sequence>
<evidence type="ECO:0000256" key="4">
    <source>
        <dbReference type="ARBA" id="ARBA00035204"/>
    </source>
</evidence>
<evidence type="ECO:0000256" key="1">
    <source>
        <dbReference type="ARBA" id="ARBA00009254"/>
    </source>
</evidence>
<keyword evidence="2 5" id="KW-0689">Ribosomal protein</keyword>
<protein>
    <recommendedName>
        <fullName evidence="4 5">Large ribosomal subunit protein uL29</fullName>
    </recommendedName>
</protein>
<gene>
    <name evidence="5 6" type="primary">rpmC</name>
    <name evidence="6" type="ORF">ACFSKX_00365</name>
</gene>
<reference evidence="7" key="1">
    <citation type="journal article" date="2019" name="Int. J. Syst. Evol. Microbiol.">
        <title>The Global Catalogue of Microorganisms (GCM) 10K type strain sequencing project: providing services to taxonomists for standard genome sequencing and annotation.</title>
        <authorList>
            <consortium name="The Broad Institute Genomics Platform"/>
            <consortium name="The Broad Institute Genome Sequencing Center for Infectious Disease"/>
            <person name="Wu L."/>
            <person name="Ma J."/>
        </authorList>
    </citation>
    <scope>NUCLEOTIDE SEQUENCE [LARGE SCALE GENOMIC DNA]</scope>
    <source>
        <strain evidence="7">KCTC 12848</strain>
    </source>
</reference>
<dbReference type="Gene3D" id="1.10.287.310">
    <property type="match status" value="1"/>
</dbReference>
<dbReference type="Proteomes" id="UP001597425">
    <property type="component" value="Unassembled WGS sequence"/>
</dbReference>
<dbReference type="PANTHER" id="PTHR10916:SF0">
    <property type="entry name" value="LARGE RIBOSOMAL SUBUNIT PROTEIN UL29C"/>
    <property type="match status" value="1"/>
</dbReference>
<dbReference type="InterPro" id="IPR036049">
    <property type="entry name" value="Ribosomal_uL29_sf"/>
</dbReference>
<proteinExistence type="inferred from homology"/>
<dbReference type="InterPro" id="IPR018254">
    <property type="entry name" value="Ribosomal_uL29_CS"/>
</dbReference>
<dbReference type="InterPro" id="IPR001854">
    <property type="entry name" value="Ribosomal_uL29"/>
</dbReference>